<keyword evidence="2" id="KW-0812">Transmembrane</keyword>
<reference evidence="3 4" key="1">
    <citation type="submission" date="2020-05" db="EMBL/GenBank/DDBJ databases">
        <authorList>
            <person name="Whitworth D."/>
        </authorList>
    </citation>
    <scope>NUCLEOTIDE SEQUENCE [LARGE SCALE GENOMIC DNA]</scope>
    <source>
        <strain evidence="3 4">CA046A</strain>
    </source>
</reference>
<feature type="region of interest" description="Disordered" evidence="1">
    <location>
        <begin position="1"/>
        <end position="22"/>
    </location>
</feature>
<proteinExistence type="predicted"/>
<dbReference type="EMBL" id="JABFJW010000041">
    <property type="protein sequence ID" value="NOK08952.1"/>
    <property type="molecule type" value="Genomic_DNA"/>
</dbReference>
<dbReference type="RefSeq" id="WP_171413169.1">
    <property type="nucleotide sequence ID" value="NZ_JABFJW010000041.1"/>
</dbReference>
<dbReference type="Proteomes" id="UP000528460">
    <property type="component" value="Unassembled WGS sequence"/>
</dbReference>
<protein>
    <recommendedName>
        <fullName evidence="5">DoxX family protein</fullName>
    </recommendedName>
</protein>
<evidence type="ECO:0000313" key="3">
    <source>
        <dbReference type="EMBL" id="NOK08952.1"/>
    </source>
</evidence>
<feature type="compositionally biased region" description="Low complexity" evidence="1">
    <location>
        <begin position="1"/>
        <end position="17"/>
    </location>
</feature>
<feature type="transmembrane region" description="Helical" evidence="2">
    <location>
        <begin position="144"/>
        <end position="163"/>
    </location>
</feature>
<gene>
    <name evidence="3" type="ORF">HNS30_07900</name>
</gene>
<evidence type="ECO:0000313" key="4">
    <source>
        <dbReference type="Proteomes" id="UP000528460"/>
    </source>
</evidence>
<organism evidence="3 4">
    <name type="scientific">Corallococcus exercitus</name>
    <dbReference type="NCBI Taxonomy" id="2316736"/>
    <lineage>
        <taxon>Bacteria</taxon>
        <taxon>Pseudomonadati</taxon>
        <taxon>Myxococcota</taxon>
        <taxon>Myxococcia</taxon>
        <taxon>Myxococcales</taxon>
        <taxon>Cystobacterineae</taxon>
        <taxon>Myxococcaceae</taxon>
        <taxon>Corallococcus</taxon>
    </lineage>
</organism>
<keyword evidence="2" id="KW-1133">Transmembrane helix</keyword>
<feature type="transmembrane region" description="Helical" evidence="2">
    <location>
        <begin position="37"/>
        <end position="58"/>
    </location>
</feature>
<feature type="transmembrane region" description="Helical" evidence="2">
    <location>
        <begin position="217"/>
        <end position="236"/>
    </location>
</feature>
<keyword evidence="2" id="KW-0472">Membrane</keyword>
<name>A0A7Y4NC73_9BACT</name>
<evidence type="ECO:0008006" key="5">
    <source>
        <dbReference type="Google" id="ProtNLM"/>
    </source>
</evidence>
<evidence type="ECO:0000256" key="2">
    <source>
        <dbReference type="SAM" id="Phobius"/>
    </source>
</evidence>
<dbReference type="AlphaFoldDB" id="A0A7Y4NC73"/>
<evidence type="ECO:0000256" key="1">
    <source>
        <dbReference type="SAM" id="MobiDB-lite"/>
    </source>
</evidence>
<sequence length="452" mass="50309">MTHAPSEAASPAATSSALHVTSPAPPAPAGWSLARRLAFRFASVYLLLHVLPFPLGILPGTQRISGAYREAWQAIVPWVGRHVLHLGTDITVFTNGSGDTTYNYVQLPCFLALAGVATAIWSARARKPTRHETAHVLVRVGLRYFLAYTLVSYGLSKVLWMQFSFPGPEKLVQPFGESSPMGLLWTFMGYSRGYNLFTGGLELLGGVLLLFRRTTTLGAVLLATVMTNVVALNLAYDVPVKVFSFHLLLMTVFLLLPDLERIANVLVLNRPTRPAVFRTPFARPWLERGSRAVKVLFAGWILYADGSKALARHAVHGEDAPRHPLHGVYMVESFTRDGQTVPLLAGDATAWRYVLVGTRERLALHFMDDTGKRFRMEDAPKQRLKMTANSYPGEEDPEAFTLAWSRPDAEHLVVEGVFRGASVQARLKKVDASRFQLVDRGFHWIQEYPFNR</sequence>
<comment type="caution">
    <text evidence="3">The sequence shown here is derived from an EMBL/GenBank/DDBJ whole genome shotgun (WGS) entry which is preliminary data.</text>
</comment>
<feature type="transmembrane region" description="Helical" evidence="2">
    <location>
        <begin position="183"/>
        <end position="210"/>
    </location>
</feature>
<accession>A0A7Y4NC73</accession>
<feature type="transmembrane region" description="Helical" evidence="2">
    <location>
        <begin position="104"/>
        <end position="123"/>
    </location>
</feature>